<organism evidence="2 3">
    <name type="scientific">Schizothecium vesticola</name>
    <dbReference type="NCBI Taxonomy" id="314040"/>
    <lineage>
        <taxon>Eukaryota</taxon>
        <taxon>Fungi</taxon>
        <taxon>Dikarya</taxon>
        <taxon>Ascomycota</taxon>
        <taxon>Pezizomycotina</taxon>
        <taxon>Sordariomycetes</taxon>
        <taxon>Sordariomycetidae</taxon>
        <taxon>Sordariales</taxon>
        <taxon>Schizotheciaceae</taxon>
        <taxon>Schizothecium</taxon>
    </lineage>
</organism>
<protein>
    <submittedName>
        <fullName evidence="2">Uncharacterized protein</fullName>
    </submittedName>
</protein>
<dbReference type="AlphaFoldDB" id="A0AA40EU93"/>
<dbReference type="Proteomes" id="UP001172155">
    <property type="component" value="Unassembled WGS sequence"/>
</dbReference>
<keyword evidence="3" id="KW-1185">Reference proteome</keyword>
<feature type="region of interest" description="Disordered" evidence="1">
    <location>
        <begin position="129"/>
        <end position="163"/>
    </location>
</feature>
<gene>
    <name evidence="2" type="ORF">B0T18DRAFT_390233</name>
</gene>
<proteinExistence type="predicted"/>
<dbReference type="EMBL" id="JAUKUD010000004">
    <property type="protein sequence ID" value="KAK0745645.1"/>
    <property type="molecule type" value="Genomic_DNA"/>
</dbReference>
<reference evidence="2" key="1">
    <citation type="submission" date="2023-06" db="EMBL/GenBank/DDBJ databases">
        <title>Genome-scale phylogeny and comparative genomics of the fungal order Sordariales.</title>
        <authorList>
            <consortium name="Lawrence Berkeley National Laboratory"/>
            <person name="Hensen N."/>
            <person name="Bonometti L."/>
            <person name="Westerberg I."/>
            <person name="Brannstrom I.O."/>
            <person name="Guillou S."/>
            <person name="Cros-Aarteil S."/>
            <person name="Calhoun S."/>
            <person name="Haridas S."/>
            <person name="Kuo A."/>
            <person name="Mondo S."/>
            <person name="Pangilinan J."/>
            <person name="Riley R."/>
            <person name="LaButti K."/>
            <person name="Andreopoulos B."/>
            <person name="Lipzen A."/>
            <person name="Chen C."/>
            <person name="Yanf M."/>
            <person name="Daum C."/>
            <person name="Ng V."/>
            <person name="Clum A."/>
            <person name="Steindorff A."/>
            <person name="Ohm R."/>
            <person name="Martin F."/>
            <person name="Silar P."/>
            <person name="Natvig D."/>
            <person name="Lalanne C."/>
            <person name="Gautier V."/>
            <person name="Ament-velasquez S.L."/>
            <person name="Kruys A."/>
            <person name="Hutchinson M.I."/>
            <person name="Powell A.J."/>
            <person name="Barry K."/>
            <person name="Miller A.N."/>
            <person name="Grigoriev I.V."/>
            <person name="Debuchy R."/>
            <person name="Gladieux P."/>
            <person name="Thoren M.H."/>
            <person name="Johannesson H."/>
        </authorList>
    </citation>
    <scope>NUCLEOTIDE SEQUENCE</scope>
    <source>
        <strain evidence="2">SMH3187-1</strain>
    </source>
</reference>
<evidence type="ECO:0000256" key="1">
    <source>
        <dbReference type="SAM" id="MobiDB-lite"/>
    </source>
</evidence>
<sequence length="398" mass="43307">MSSPTRRIRTQRTVIIVCATRRQKHKVKEFLEQPIAKSLIKRHAFTASVIVRESPSHGSPVPEAQEVWVATTGLGTCGSISYGSEFLENPREAVDVTIGGIISMDGRLFGLTTAPDDDPDDMLSDWKGALWPTGPSSAPERQQPTLLHSSKAPRITSPESSEKGGARRLIDAIFPWSLRGKVFKVLRVMLDQPLSVEGDSGSWAFVDGPLCGVVIAGGGGADEILKEPRHKGLAAKGWLEPPSSSPTSWSGFDRSYKSRRPSDCEILADPEAYIIPIEGVFGSIRGALSSIVSLPTLQDWQLHTLRRSRELWPGNLAHMLAEWLEPYLELEYLLADEKARPAPAESHAQQPMPTPCAPLMSPLDSISRFTLEDLAGLSAGTIDSVLLLGAVYLLSPSF</sequence>
<comment type="caution">
    <text evidence="2">The sequence shown here is derived from an EMBL/GenBank/DDBJ whole genome shotgun (WGS) entry which is preliminary data.</text>
</comment>
<name>A0AA40EU93_9PEZI</name>
<accession>A0AA40EU93</accession>
<feature type="compositionally biased region" description="Polar residues" evidence="1">
    <location>
        <begin position="134"/>
        <end position="148"/>
    </location>
</feature>
<evidence type="ECO:0000313" key="3">
    <source>
        <dbReference type="Proteomes" id="UP001172155"/>
    </source>
</evidence>
<evidence type="ECO:0000313" key="2">
    <source>
        <dbReference type="EMBL" id="KAK0745645.1"/>
    </source>
</evidence>